<protein>
    <submittedName>
        <fullName evidence="2">Uncharacterized protein</fullName>
    </submittedName>
</protein>
<gene>
    <name evidence="2" type="ORF">Q8A49_35035</name>
</gene>
<dbReference type="EMBL" id="JAUUCC010000216">
    <property type="protein sequence ID" value="MEE2055728.1"/>
    <property type="molecule type" value="Genomic_DNA"/>
</dbReference>
<feature type="compositionally biased region" description="Low complexity" evidence="1">
    <location>
        <begin position="202"/>
        <end position="225"/>
    </location>
</feature>
<evidence type="ECO:0000313" key="2">
    <source>
        <dbReference type="EMBL" id="MEE2055728.1"/>
    </source>
</evidence>
<dbReference type="Proteomes" id="UP001348641">
    <property type="component" value="Unassembled WGS sequence"/>
</dbReference>
<name>A0ABU7L2J9_9ACTN</name>
<evidence type="ECO:0000313" key="3">
    <source>
        <dbReference type="Proteomes" id="UP001348641"/>
    </source>
</evidence>
<evidence type="ECO:0000256" key="1">
    <source>
        <dbReference type="SAM" id="MobiDB-lite"/>
    </source>
</evidence>
<reference evidence="2 3" key="1">
    <citation type="submission" date="2023-07" db="EMBL/GenBank/DDBJ databases">
        <authorList>
            <person name="Girao M."/>
            <person name="Carvalho M.F."/>
        </authorList>
    </citation>
    <scope>NUCLEOTIDE SEQUENCE [LARGE SCALE GENOMIC DNA]</scope>
    <source>
        <strain evidence="2 3">66/93</strain>
    </source>
</reference>
<feature type="region of interest" description="Disordered" evidence="1">
    <location>
        <begin position="133"/>
        <end position="236"/>
    </location>
</feature>
<dbReference type="RefSeq" id="WP_330162456.1">
    <property type="nucleotide sequence ID" value="NZ_BAAAJA010000034.1"/>
</dbReference>
<accession>A0ABU7L2J9</accession>
<organism evidence="2 3">
    <name type="scientific">Nocardiopsis tropica</name>
    <dbReference type="NCBI Taxonomy" id="109330"/>
    <lineage>
        <taxon>Bacteria</taxon>
        <taxon>Bacillati</taxon>
        <taxon>Actinomycetota</taxon>
        <taxon>Actinomycetes</taxon>
        <taxon>Streptosporangiales</taxon>
        <taxon>Nocardiopsidaceae</taxon>
        <taxon>Nocardiopsis</taxon>
    </lineage>
</organism>
<sequence>MTGIHGSTSASGARTAVLPAPVRRALLLAALLCGIMVATWTAASDAARADEHSLGTTLVYQAGTTAEAHTGEYVPIAPTGLRAPLAGTVAALGEGTAQVVSDASAAVAPGAQHGEADVARQVRDTVDEVTDPVERRLQEEEAVPTPPADGQRPGAGSDGGARGGTAEAVEDDGVPPVHEVHPPSLSAHPAPGTGQDADRADGAPAAPVGHEAPSASATAAAPSAPGGAGTPGGALVAGYLTAHGAPAPSPGLFQAARHVLRSAPAESADEPTFSPD</sequence>
<comment type="caution">
    <text evidence="2">The sequence shown here is derived from an EMBL/GenBank/DDBJ whole genome shotgun (WGS) entry which is preliminary data.</text>
</comment>
<proteinExistence type="predicted"/>